<dbReference type="GO" id="GO:0051536">
    <property type="term" value="F:iron-sulfur cluster binding"/>
    <property type="evidence" value="ECO:0007669"/>
    <property type="project" value="UniProtKB-KW"/>
</dbReference>
<proteinExistence type="predicted"/>
<keyword evidence="6" id="KW-0560">Oxidoreductase</keyword>
<evidence type="ECO:0000256" key="2">
    <source>
        <dbReference type="ARBA" id="ARBA00001964"/>
    </source>
</evidence>
<dbReference type="Gene3D" id="3.40.50.970">
    <property type="match status" value="1"/>
</dbReference>
<evidence type="ECO:0000256" key="4">
    <source>
        <dbReference type="ARBA" id="ARBA00022723"/>
    </source>
</evidence>
<dbReference type="NCBIfam" id="TIGR02177">
    <property type="entry name" value="PorB_KorB"/>
    <property type="match status" value="1"/>
</dbReference>
<keyword evidence="14" id="KW-1185">Reference proteome</keyword>
<dbReference type="Proteomes" id="UP000244180">
    <property type="component" value="Unassembled WGS sequence"/>
</dbReference>
<evidence type="ECO:0000256" key="7">
    <source>
        <dbReference type="ARBA" id="ARBA00023004"/>
    </source>
</evidence>
<dbReference type="Pfam" id="PF02775">
    <property type="entry name" value="TPP_enzyme_C"/>
    <property type="match status" value="1"/>
</dbReference>
<dbReference type="AlphaFoldDB" id="A0A179ISZ3"/>
<accession>A0A179ISZ3</accession>
<dbReference type="InterPro" id="IPR011766">
    <property type="entry name" value="TPP_enzyme_TPP-bd"/>
</dbReference>
<evidence type="ECO:0000313" key="15">
    <source>
        <dbReference type="Proteomes" id="UP000244180"/>
    </source>
</evidence>
<dbReference type="InterPro" id="IPR029061">
    <property type="entry name" value="THDP-binding"/>
</dbReference>
<evidence type="ECO:0000256" key="1">
    <source>
        <dbReference type="ARBA" id="ARBA00001946"/>
    </source>
</evidence>
<evidence type="ECO:0000259" key="10">
    <source>
        <dbReference type="Pfam" id="PF02775"/>
    </source>
</evidence>
<dbReference type="Proteomes" id="UP000243024">
    <property type="component" value="Unassembled WGS sequence"/>
</dbReference>
<keyword evidence="5" id="KW-0460">Magnesium</keyword>
<dbReference type="EMBL" id="PEBV01000010">
    <property type="protein sequence ID" value="PTQ53791.1"/>
    <property type="molecule type" value="Genomic_DNA"/>
</dbReference>
<dbReference type="PANTHER" id="PTHR48084">
    <property type="entry name" value="2-OXOGLUTARATE OXIDOREDUCTASE SUBUNIT KORB-RELATED"/>
    <property type="match status" value="1"/>
</dbReference>
<evidence type="ECO:0000256" key="6">
    <source>
        <dbReference type="ARBA" id="ARBA00023002"/>
    </source>
</evidence>
<protein>
    <submittedName>
        <fullName evidence="12">2-oxoacid ferredoxin oxidoreductase</fullName>
    </submittedName>
    <submittedName>
        <fullName evidence="13">2-oxoglutarate oxidoreductase, beta subunit</fullName>
    </submittedName>
</protein>
<comment type="cofactor">
    <cofactor evidence="2">
        <name>thiamine diphosphate</name>
        <dbReference type="ChEBI" id="CHEBI:58937"/>
    </cofactor>
</comment>
<keyword evidence="7" id="KW-0408">Iron</keyword>
<dbReference type="PANTHER" id="PTHR48084:SF4">
    <property type="entry name" value="2-OXOGLUTARATE OXIDOREDUCTASE SUBUNIT KORB"/>
    <property type="match status" value="1"/>
</dbReference>
<evidence type="ECO:0000259" key="11">
    <source>
        <dbReference type="Pfam" id="PF12367"/>
    </source>
</evidence>
<dbReference type="CDD" id="cd03375">
    <property type="entry name" value="TPP_OGFOR"/>
    <property type="match status" value="1"/>
</dbReference>
<comment type="caution">
    <text evidence="12">The sequence shown here is derived from an EMBL/GenBank/DDBJ whole genome shotgun (WGS) entry which is preliminary data.</text>
</comment>
<comment type="cofactor">
    <cofactor evidence="3">
        <name>[4Fe-4S] cluster</name>
        <dbReference type="ChEBI" id="CHEBI:49883"/>
    </cofactor>
</comment>
<dbReference type="InterPro" id="IPR011896">
    <property type="entry name" value="OFOB"/>
</dbReference>
<keyword evidence="4" id="KW-0479">Metal-binding</keyword>
<gene>
    <name evidence="13" type="ORF">HSCHL_1419</name>
    <name evidence="12" type="ORF">SA87_10280</name>
</gene>
<reference evidence="13 15" key="2">
    <citation type="submission" date="2017-08" db="EMBL/GenBank/DDBJ databases">
        <title>Burning lignite coal seam in the remote Altai Mountains harbors a hydrogen-driven thermophilic microbial community.</title>
        <authorList>
            <person name="Kadnikov V.V."/>
            <person name="Mardanov A.V."/>
            <person name="Ivasenko D."/>
            <person name="Beletsky A.V."/>
            <person name="Karnachuk O.V."/>
            <person name="Ravin N.V."/>
        </authorList>
    </citation>
    <scope>NUCLEOTIDE SEQUENCE [LARGE SCALE GENOMIC DNA]</scope>
    <source>
        <strain evidence="13">AL33</strain>
    </source>
</reference>
<sequence>MSVELKKPTLKDYKGDQPTWCPGCGHFSVMAGLQRALVNLGLHPHEVIIVSGIGCSSKLPEYTRAYGFHTIHGRALPVAQGAKLAAPEMHVIVTGGDGDGYGIGAGHFVHAVRRNMDITYLVMDNSIYGLTKGQTSPTSPHNFVSKTTVKGNKEYPMDGLSIALANGATFVAQAFSGDVKRMTEIIEAAIKHKGFSLVNVLSPCVTYNKVNTYDFYREHLVDVPEPLPTREEAIRVVKEHGGHVHGILYVEKRPDFQTLLGIDWKMRDIAAGPMDEATIREIEAEFM</sequence>
<dbReference type="Pfam" id="PF12367">
    <property type="entry name" value="PFO_beta_C"/>
    <property type="match status" value="1"/>
</dbReference>
<feature type="domain" description="Pyruvate ferredoxin oxidoreductase beta subunit C-terminal" evidence="11">
    <location>
        <begin position="204"/>
        <end position="260"/>
    </location>
</feature>
<dbReference type="STRING" id="1484.SA87_10280"/>
<dbReference type="InterPro" id="IPR032686">
    <property type="entry name" value="PFO_beta_C"/>
</dbReference>
<evidence type="ECO:0000256" key="9">
    <source>
        <dbReference type="ARBA" id="ARBA00023052"/>
    </source>
</evidence>
<feature type="domain" description="Thiamine pyrophosphate enzyme TPP-binding" evidence="10">
    <location>
        <begin position="53"/>
        <end position="200"/>
    </location>
</feature>
<evidence type="ECO:0000313" key="13">
    <source>
        <dbReference type="EMBL" id="PTQ53791.1"/>
    </source>
</evidence>
<dbReference type="GO" id="GO:0016625">
    <property type="term" value="F:oxidoreductase activity, acting on the aldehyde or oxo group of donors, iron-sulfur protein as acceptor"/>
    <property type="evidence" value="ECO:0007669"/>
    <property type="project" value="UniProtKB-ARBA"/>
</dbReference>
<reference evidence="12 14" key="1">
    <citation type="submission" date="2015-09" db="EMBL/GenBank/DDBJ databases">
        <title>Draft genome sequence of Hydrogenibacillus schlegelii DSM 2000.</title>
        <authorList>
            <person name="Hemp J."/>
        </authorList>
    </citation>
    <scope>NUCLEOTIDE SEQUENCE [LARGE SCALE GENOMIC DNA]</scope>
    <source>
        <strain evidence="12 14">MA 48</strain>
    </source>
</reference>
<dbReference type="GO" id="GO:0030976">
    <property type="term" value="F:thiamine pyrophosphate binding"/>
    <property type="evidence" value="ECO:0007669"/>
    <property type="project" value="InterPro"/>
</dbReference>
<name>A0A179ISZ3_HYDSH</name>
<evidence type="ECO:0000256" key="5">
    <source>
        <dbReference type="ARBA" id="ARBA00022842"/>
    </source>
</evidence>
<keyword evidence="9" id="KW-0786">Thiamine pyrophosphate</keyword>
<evidence type="ECO:0000313" key="12">
    <source>
        <dbReference type="EMBL" id="OAR04972.1"/>
    </source>
</evidence>
<dbReference type="GO" id="GO:0045333">
    <property type="term" value="P:cellular respiration"/>
    <property type="evidence" value="ECO:0007669"/>
    <property type="project" value="UniProtKB-ARBA"/>
</dbReference>
<organism evidence="12 14">
    <name type="scientific">Hydrogenibacillus schlegelii</name>
    <name type="common">Bacillus schlegelii</name>
    <dbReference type="NCBI Taxonomy" id="1484"/>
    <lineage>
        <taxon>Bacteria</taxon>
        <taxon>Bacillati</taxon>
        <taxon>Bacillota</taxon>
        <taxon>Bacilli</taxon>
        <taxon>Bacillales</taxon>
        <taxon>Bacillales Family X. Incertae Sedis</taxon>
        <taxon>Hydrogenibacillus</taxon>
    </lineage>
</organism>
<evidence type="ECO:0000313" key="14">
    <source>
        <dbReference type="Proteomes" id="UP000243024"/>
    </source>
</evidence>
<evidence type="ECO:0000256" key="3">
    <source>
        <dbReference type="ARBA" id="ARBA00001966"/>
    </source>
</evidence>
<evidence type="ECO:0000256" key="8">
    <source>
        <dbReference type="ARBA" id="ARBA00023014"/>
    </source>
</evidence>
<dbReference type="InterPro" id="IPR051457">
    <property type="entry name" value="2-oxoacid:Fd_oxidoreductase"/>
</dbReference>
<keyword evidence="8" id="KW-0411">Iron-sulfur</keyword>
<dbReference type="EMBL" id="JXBB01000007">
    <property type="protein sequence ID" value="OAR04972.1"/>
    <property type="molecule type" value="Genomic_DNA"/>
</dbReference>
<dbReference type="GO" id="GO:0046872">
    <property type="term" value="F:metal ion binding"/>
    <property type="evidence" value="ECO:0007669"/>
    <property type="project" value="UniProtKB-KW"/>
</dbReference>
<comment type="cofactor">
    <cofactor evidence="1">
        <name>Mg(2+)</name>
        <dbReference type="ChEBI" id="CHEBI:18420"/>
    </cofactor>
</comment>
<dbReference type="SUPFAM" id="SSF52518">
    <property type="entry name" value="Thiamin diphosphate-binding fold (THDP-binding)"/>
    <property type="match status" value="1"/>
</dbReference>